<organism evidence="1 2">
    <name type="scientific">Aliivibrio salmonicida (strain LFI1238)</name>
    <name type="common">Vibrio salmonicida (strain LFI1238)</name>
    <dbReference type="NCBI Taxonomy" id="316275"/>
    <lineage>
        <taxon>Bacteria</taxon>
        <taxon>Pseudomonadati</taxon>
        <taxon>Pseudomonadota</taxon>
        <taxon>Gammaproteobacteria</taxon>
        <taxon>Vibrionales</taxon>
        <taxon>Vibrionaceae</taxon>
        <taxon>Aliivibrio</taxon>
    </lineage>
</organism>
<accession>B6EQ55</accession>
<gene>
    <name evidence="1" type="ordered locus">VSAL_II0068</name>
</gene>
<evidence type="ECO:0000313" key="1">
    <source>
        <dbReference type="EMBL" id="CAQ80822.1"/>
    </source>
</evidence>
<keyword evidence="2" id="KW-1185">Reference proteome</keyword>
<sequence length="63" mass="6778">MTQTAYQEIEGVVVNTSNTELKIALDKILVNDSAGEANGQFVCSGVETLNIDGSHWQLTGIPR</sequence>
<dbReference type="RefSeq" id="WP_012551495.1">
    <property type="nucleotide sequence ID" value="NC_011313.1"/>
</dbReference>
<protein>
    <submittedName>
        <fullName evidence="1">Uncharacterized protein</fullName>
    </submittedName>
</protein>
<dbReference type="KEGG" id="vsa:VSAL_II0068"/>
<dbReference type="HOGENOM" id="CLU_2875734_0_0_6"/>
<reference evidence="1 2" key="1">
    <citation type="journal article" date="2008" name="BMC Genomics">
        <title>The genome sequence of the fish pathogen Aliivibrio salmonicida strain LFI1238 shows extensive evidence of gene decay.</title>
        <authorList>
            <person name="Hjerde E."/>
            <person name="Lorentzen M.S."/>
            <person name="Holden M.T."/>
            <person name="Seeger K."/>
            <person name="Paulsen S."/>
            <person name="Bason N."/>
            <person name="Churcher C."/>
            <person name="Harris D."/>
            <person name="Norbertczak H."/>
            <person name="Quail M.A."/>
            <person name="Sanders S."/>
            <person name="Thurston S."/>
            <person name="Parkhill J."/>
            <person name="Willassen N.P."/>
            <person name="Thomson N.R."/>
        </authorList>
    </citation>
    <scope>NUCLEOTIDE SEQUENCE [LARGE SCALE GENOMIC DNA]</scope>
    <source>
        <strain evidence="1 2">LFI1238</strain>
    </source>
</reference>
<dbReference type="AlphaFoldDB" id="B6EQ55"/>
<proteinExistence type="predicted"/>
<dbReference type="EMBL" id="FM178380">
    <property type="protein sequence ID" value="CAQ80822.1"/>
    <property type="molecule type" value="Genomic_DNA"/>
</dbReference>
<evidence type="ECO:0000313" key="2">
    <source>
        <dbReference type="Proteomes" id="UP000001730"/>
    </source>
</evidence>
<name>B6EQ55_ALISL</name>
<dbReference type="Proteomes" id="UP000001730">
    <property type="component" value="Chromosome 2"/>
</dbReference>